<dbReference type="Pfam" id="PF00005">
    <property type="entry name" value="ABC_tran"/>
    <property type="match status" value="1"/>
</dbReference>
<feature type="domain" description="ABC transporter" evidence="6">
    <location>
        <begin position="1"/>
        <end position="241"/>
    </location>
</feature>
<comment type="function">
    <text evidence="5">Part of the ABC transporter complex HmuTUV involved in hemin import. Responsible for energy coupling to the transport system.</text>
</comment>
<keyword evidence="4" id="KW-1278">Translocase</keyword>
<protein>
    <submittedName>
        <fullName evidence="7">Heme ABC transporter ATP-binding protein</fullName>
    </submittedName>
</protein>
<dbReference type="InterPro" id="IPR003593">
    <property type="entry name" value="AAA+_ATPase"/>
</dbReference>
<accession>A0ABU9ED16</accession>
<keyword evidence="1" id="KW-0813">Transport</keyword>
<evidence type="ECO:0000259" key="6">
    <source>
        <dbReference type="PROSITE" id="PS50893"/>
    </source>
</evidence>
<dbReference type="Gene3D" id="3.40.50.300">
    <property type="entry name" value="P-loop containing nucleotide triphosphate hydrolases"/>
    <property type="match status" value="1"/>
</dbReference>
<keyword evidence="2" id="KW-0547">Nucleotide-binding</keyword>
<dbReference type="CDD" id="cd03214">
    <property type="entry name" value="ABC_Iron-Siderophores_B12_Hemin"/>
    <property type="match status" value="1"/>
</dbReference>
<comment type="caution">
    <text evidence="7">The sequence shown here is derived from an EMBL/GenBank/DDBJ whole genome shotgun (WGS) entry which is preliminary data.</text>
</comment>
<dbReference type="InterPro" id="IPR027417">
    <property type="entry name" value="P-loop_NTPase"/>
</dbReference>
<name>A0ABU9ED16_9BACT</name>
<dbReference type="GO" id="GO:0005524">
    <property type="term" value="F:ATP binding"/>
    <property type="evidence" value="ECO:0007669"/>
    <property type="project" value="UniProtKB-KW"/>
</dbReference>
<dbReference type="PANTHER" id="PTHR42794:SF1">
    <property type="entry name" value="HEMIN IMPORT ATP-BINDING PROTEIN HMUV"/>
    <property type="match status" value="1"/>
</dbReference>
<organism evidence="7 8">
    <name type="scientific">Gaopeijia maritima</name>
    <dbReference type="NCBI Taxonomy" id="3119007"/>
    <lineage>
        <taxon>Bacteria</taxon>
        <taxon>Pseudomonadati</taxon>
        <taxon>Gemmatimonadota</taxon>
        <taxon>Longimicrobiia</taxon>
        <taxon>Gaopeijiales</taxon>
        <taxon>Gaopeijiaceae</taxon>
        <taxon>Gaopeijia</taxon>
    </lineage>
</organism>
<evidence type="ECO:0000256" key="2">
    <source>
        <dbReference type="ARBA" id="ARBA00022741"/>
    </source>
</evidence>
<dbReference type="SUPFAM" id="SSF52540">
    <property type="entry name" value="P-loop containing nucleoside triphosphate hydrolases"/>
    <property type="match status" value="1"/>
</dbReference>
<evidence type="ECO:0000256" key="3">
    <source>
        <dbReference type="ARBA" id="ARBA00022840"/>
    </source>
</evidence>
<reference evidence="7 8" key="1">
    <citation type="submission" date="2024-02" db="EMBL/GenBank/DDBJ databases">
        <title>A novel Gemmatimonadota bacterium.</title>
        <authorList>
            <person name="Du Z.-J."/>
            <person name="Ye Y.-Q."/>
        </authorList>
    </citation>
    <scope>NUCLEOTIDE SEQUENCE [LARGE SCALE GENOMIC DNA]</scope>
    <source>
        <strain evidence="7 8">DH-20</strain>
    </source>
</reference>
<evidence type="ECO:0000256" key="4">
    <source>
        <dbReference type="ARBA" id="ARBA00022967"/>
    </source>
</evidence>
<gene>
    <name evidence="7" type="ORF">WI372_16635</name>
</gene>
<dbReference type="InterPro" id="IPR003439">
    <property type="entry name" value="ABC_transporter-like_ATP-bd"/>
</dbReference>
<proteinExistence type="predicted"/>
<dbReference type="NCBIfam" id="NF010068">
    <property type="entry name" value="PRK13548.1"/>
    <property type="match status" value="1"/>
</dbReference>
<dbReference type="PANTHER" id="PTHR42794">
    <property type="entry name" value="HEMIN IMPORT ATP-BINDING PROTEIN HMUV"/>
    <property type="match status" value="1"/>
</dbReference>
<evidence type="ECO:0000256" key="1">
    <source>
        <dbReference type="ARBA" id="ARBA00022448"/>
    </source>
</evidence>
<sequence length="268" mass="28053">MSARAVTMRVGGRTLVDAVDVDLPPGTVVSVVGPNGAGKSSLLRLMSGEAPCHEGEVVLDGRPLGLWPLCDHARRRAVLPQHSSLAFDLSVEAVVEMGRMPHAGVSSARIDAQVVEAALERCGAGALRGRAYPTLSGGERQRVHLARVLAQVWEAPAEGGRYLLLDEPLSAQDLARQHEIMRLVVDLAREGVGVLVVGHDLNIAARYSDTLVVMARGRVVRAGPPTDVLTPAVVRDAFGIDTLVTTDPVGGTPLVVVTGAPSLNASAS</sequence>
<dbReference type="PROSITE" id="PS50893">
    <property type="entry name" value="ABC_TRANSPORTER_2"/>
    <property type="match status" value="1"/>
</dbReference>
<dbReference type="EMBL" id="JBBHLI010000013">
    <property type="protein sequence ID" value="MEK9502623.1"/>
    <property type="molecule type" value="Genomic_DNA"/>
</dbReference>
<keyword evidence="8" id="KW-1185">Reference proteome</keyword>
<dbReference type="SMART" id="SM00382">
    <property type="entry name" value="AAA"/>
    <property type="match status" value="1"/>
</dbReference>
<dbReference type="Proteomes" id="UP001484239">
    <property type="component" value="Unassembled WGS sequence"/>
</dbReference>
<evidence type="ECO:0000313" key="7">
    <source>
        <dbReference type="EMBL" id="MEK9502623.1"/>
    </source>
</evidence>
<evidence type="ECO:0000313" key="8">
    <source>
        <dbReference type="Proteomes" id="UP001484239"/>
    </source>
</evidence>
<keyword evidence="3 7" id="KW-0067">ATP-binding</keyword>
<evidence type="ECO:0000256" key="5">
    <source>
        <dbReference type="ARBA" id="ARBA00037066"/>
    </source>
</evidence>